<comment type="similarity">
    <text evidence="2">Belongs to the 'phage' integrase family.</text>
</comment>
<dbReference type="Pfam" id="PF00589">
    <property type="entry name" value="Phage_integrase"/>
    <property type="match status" value="1"/>
</dbReference>
<protein>
    <submittedName>
        <fullName evidence="9">Site-specific integrase</fullName>
    </submittedName>
</protein>
<keyword evidence="5" id="KW-0233">DNA recombination</keyword>
<evidence type="ECO:0000256" key="2">
    <source>
        <dbReference type="ARBA" id="ARBA00008857"/>
    </source>
</evidence>
<evidence type="ECO:0000256" key="3">
    <source>
        <dbReference type="ARBA" id="ARBA00022908"/>
    </source>
</evidence>
<evidence type="ECO:0000313" key="9">
    <source>
        <dbReference type="EMBL" id="MCC2176541.1"/>
    </source>
</evidence>
<dbReference type="InterPro" id="IPR011010">
    <property type="entry name" value="DNA_brk_join_enz"/>
</dbReference>
<evidence type="ECO:0000256" key="6">
    <source>
        <dbReference type="PROSITE-ProRule" id="PRU01248"/>
    </source>
</evidence>
<gene>
    <name evidence="9" type="ORF">LKD22_05295</name>
</gene>
<dbReference type="InterPro" id="IPR004107">
    <property type="entry name" value="Integrase_SAM-like_N"/>
</dbReference>
<dbReference type="Gene3D" id="1.10.443.10">
    <property type="entry name" value="Intergrase catalytic core"/>
    <property type="match status" value="1"/>
</dbReference>
<reference evidence="9 10" key="1">
    <citation type="submission" date="2021-10" db="EMBL/GenBank/DDBJ databases">
        <title>Anaerobic single-cell dispensing facilitates the cultivation of human gut bacteria.</title>
        <authorList>
            <person name="Afrizal A."/>
        </authorList>
    </citation>
    <scope>NUCLEOTIDE SEQUENCE [LARGE SCALE GENOMIC DNA]</scope>
    <source>
        <strain evidence="9 10">CLA-AA-H270</strain>
    </source>
</reference>
<organism evidence="9 10">
    <name type="scientific">Agathobaculum butyriciproducens</name>
    <dbReference type="NCBI Taxonomy" id="1628085"/>
    <lineage>
        <taxon>Bacteria</taxon>
        <taxon>Bacillati</taxon>
        <taxon>Bacillota</taxon>
        <taxon>Clostridia</taxon>
        <taxon>Eubacteriales</taxon>
        <taxon>Butyricicoccaceae</taxon>
        <taxon>Agathobaculum</taxon>
    </lineage>
</organism>
<comment type="function">
    <text evidence="1">Site-specific tyrosine recombinase, which acts by catalyzing the cutting and rejoining of the recombining DNA molecules.</text>
</comment>
<dbReference type="InterPro" id="IPR010998">
    <property type="entry name" value="Integrase_recombinase_N"/>
</dbReference>
<dbReference type="RefSeq" id="WP_227600454.1">
    <property type="nucleotide sequence ID" value="NZ_JAJEPX010000011.1"/>
</dbReference>
<keyword evidence="3" id="KW-0229">DNA integration</keyword>
<dbReference type="InterPro" id="IPR013762">
    <property type="entry name" value="Integrase-like_cat_sf"/>
</dbReference>
<dbReference type="GO" id="GO:0006310">
    <property type="term" value="P:DNA recombination"/>
    <property type="evidence" value="ECO:0007669"/>
    <property type="project" value="UniProtKB-KW"/>
</dbReference>
<dbReference type="InterPro" id="IPR044068">
    <property type="entry name" value="CB"/>
</dbReference>
<evidence type="ECO:0000259" key="8">
    <source>
        <dbReference type="PROSITE" id="PS51900"/>
    </source>
</evidence>
<feature type="domain" description="Tyr recombinase" evidence="7">
    <location>
        <begin position="131"/>
        <end position="328"/>
    </location>
</feature>
<dbReference type="PANTHER" id="PTHR30349">
    <property type="entry name" value="PHAGE INTEGRASE-RELATED"/>
    <property type="match status" value="1"/>
</dbReference>
<dbReference type="InterPro" id="IPR050090">
    <property type="entry name" value="Tyrosine_recombinase_XerCD"/>
</dbReference>
<feature type="domain" description="Core-binding (CB)" evidence="8">
    <location>
        <begin position="23"/>
        <end position="107"/>
    </location>
</feature>
<keyword evidence="4 6" id="KW-0238">DNA-binding</keyword>
<comment type="caution">
    <text evidence="9">The sequence shown here is derived from an EMBL/GenBank/DDBJ whole genome shotgun (WGS) entry which is preliminary data.</text>
</comment>
<keyword evidence="10" id="KW-1185">Reference proteome</keyword>
<dbReference type="Proteomes" id="UP001298753">
    <property type="component" value="Unassembled WGS sequence"/>
</dbReference>
<evidence type="ECO:0000259" key="7">
    <source>
        <dbReference type="PROSITE" id="PS51898"/>
    </source>
</evidence>
<evidence type="ECO:0000313" key="10">
    <source>
        <dbReference type="Proteomes" id="UP001298753"/>
    </source>
</evidence>
<dbReference type="Gene3D" id="1.10.150.130">
    <property type="match status" value="1"/>
</dbReference>
<dbReference type="PROSITE" id="PS51900">
    <property type="entry name" value="CB"/>
    <property type="match status" value="1"/>
</dbReference>
<dbReference type="PROSITE" id="PS51898">
    <property type="entry name" value="TYR_RECOMBINASE"/>
    <property type="match status" value="1"/>
</dbReference>
<dbReference type="GeneID" id="98660656"/>
<dbReference type="EMBL" id="JAJEPX010000011">
    <property type="protein sequence ID" value="MCC2176541.1"/>
    <property type="molecule type" value="Genomic_DNA"/>
</dbReference>
<evidence type="ECO:0000256" key="5">
    <source>
        <dbReference type="ARBA" id="ARBA00023172"/>
    </source>
</evidence>
<dbReference type="CDD" id="cd01189">
    <property type="entry name" value="INT_ICEBs1_C_like"/>
    <property type="match status" value="1"/>
</dbReference>
<dbReference type="SUPFAM" id="SSF56349">
    <property type="entry name" value="DNA breaking-rejoining enzymes"/>
    <property type="match status" value="1"/>
</dbReference>
<accession>A0AAW4W0U7</accession>
<proteinExistence type="inferred from homology"/>
<dbReference type="PANTHER" id="PTHR30349:SF64">
    <property type="entry name" value="PROPHAGE INTEGRASE INTD-RELATED"/>
    <property type="match status" value="1"/>
</dbReference>
<dbReference type="GO" id="GO:0015074">
    <property type="term" value="P:DNA integration"/>
    <property type="evidence" value="ECO:0007669"/>
    <property type="project" value="InterPro"/>
</dbReference>
<dbReference type="AlphaFoldDB" id="A0AAW4W0U7"/>
<dbReference type="InterPro" id="IPR002104">
    <property type="entry name" value="Integrase_catalytic"/>
</dbReference>
<dbReference type="GO" id="GO:0003677">
    <property type="term" value="F:DNA binding"/>
    <property type="evidence" value="ECO:0007669"/>
    <property type="project" value="UniProtKB-UniRule"/>
</dbReference>
<dbReference type="Pfam" id="PF14659">
    <property type="entry name" value="Phage_int_SAM_3"/>
    <property type="match status" value="1"/>
</dbReference>
<evidence type="ECO:0000256" key="1">
    <source>
        <dbReference type="ARBA" id="ARBA00003283"/>
    </source>
</evidence>
<name>A0AAW4W0U7_9FIRM</name>
<sequence>MHRILNELEKETAKAAGTFVEKTNFIDTLHDWVEFKKFELRTNSYELYTLNLNTHIIPFFKKKNKLITEITLKDIEDYYKTKLKEGLSVETIKKHNVIIRGTLEKAMNEGTIQFNPCDRVRIPRQNRQDRFKGQAYTAEQASKLLEVIHGEVLEPVIMLGLLFGMRRSEALGLRWSDINFRNQTIVISNTMTQMRTLLIDEHTKSFTSHRMLSVMDEVIGYFKRLKAQQEANKREYGDKYHDSDFVCVWPDGRIILPGYVSHNFKKLLAKYDLPEIRFHDLRHTAGSLLLAQGVNIKQIQEFLGHSDVTTTLNIYTHTDENAKKETAAAMGKVLNLH</sequence>
<evidence type="ECO:0000256" key="4">
    <source>
        <dbReference type="ARBA" id="ARBA00023125"/>
    </source>
</evidence>